<name>A0ACD3ABN8_9AGAR</name>
<reference evidence="1 2" key="1">
    <citation type="journal article" date="2019" name="Nat. Ecol. Evol.">
        <title>Megaphylogeny resolves global patterns of mushroom evolution.</title>
        <authorList>
            <person name="Varga T."/>
            <person name="Krizsan K."/>
            <person name="Foldi C."/>
            <person name="Dima B."/>
            <person name="Sanchez-Garcia M."/>
            <person name="Sanchez-Ramirez S."/>
            <person name="Szollosi G.J."/>
            <person name="Szarkandi J.G."/>
            <person name="Papp V."/>
            <person name="Albert L."/>
            <person name="Andreopoulos W."/>
            <person name="Angelini C."/>
            <person name="Antonin V."/>
            <person name="Barry K.W."/>
            <person name="Bougher N.L."/>
            <person name="Buchanan P."/>
            <person name="Buyck B."/>
            <person name="Bense V."/>
            <person name="Catcheside P."/>
            <person name="Chovatia M."/>
            <person name="Cooper J."/>
            <person name="Damon W."/>
            <person name="Desjardin D."/>
            <person name="Finy P."/>
            <person name="Geml J."/>
            <person name="Haridas S."/>
            <person name="Hughes K."/>
            <person name="Justo A."/>
            <person name="Karasinski D."/>
            <person name="Kautmanova I."/>
            <person name="Kiss B."/>
            <person name="Kocsube S."/>
            <person name="Kotiranta H."/>
            <person name="LaButti K.M."/>
            <person name="Lechner B.E."/>
            <person name="Liimatainen K."/>
            <person name="Lipzen A."/>
            <person name="Lukacs Z."/>
            <person name="Mihaltcheva S."/>
            <person name="Morgado L.N."/>
            <person name="Niskanen T."/>
            <person name="Noordeloos M.E."/>
            <person name="Ohm R.A."/>
            <person name="Ortiz-Santana B."/>
            <person name="Ovrebo C."/>
            <person name="Racz N."/>
            <person name="Riley R."/>
            <person name="Savchenko A."/>
            <person name="Shiryaev A."/>
            <person name="Soop K."/>
            <person name="Spirin V."/>
            <person name="Szebenyi C."/>
            <person name="Tomsovsky M."/>
            <person name="Tulloss R.E."/>
            <person name="Uehling J."/>
            <person name="Grigoriev I.V."/>
            <person name="Vagvolgyi C."/>
            <person name="Papp T."/>
            <person name="Martin F.M."/>
            <person name="Miettinen O."/>
            <person name="Hibbett D.S."/>
            <person name="Nagy L.G."/>
        </authorList>
    </citation>
    <scope>NUCLEOTIDE SEQUENCE [LARGE SCALE GENOMIC DNA]</scope>
    <source>
        <strain evidence="1 2">NL-1719</strain>
    </source>
</reference>
<sequence length="304" mass="33066">MPSDDIQVFREVLASSKNPIILSGAGLSARSGIATYRGVTASPLNQDGAIPYTTPEAFQKDPSSAWQHFHARRTMMLNAKPNDAHRALATLNLPDIQSRLAPNSASPPLHVTQNVDGLSFRVLDPLPEEVQSQAKERIIEMHGSEFITKCTSCRATRKTFEPILAASLADVGDDPSAPKKVIPVEKLPKCGGDHWNGSNRYGNCGGLLRPDVVWFGEVPPLMGEIQRKLTWCDLLIIVGSSFTVHPAAGFATQVKKSGGKIAVFNLERCSGDEDVDFLFQGDCSETLPRVFDVKEVLISFWGAP</sequence>
<protein>
    <submittedName>
        <fullName evidence="1">DHS-like NAD/FAD-binding domain-containing protein</fullName>
    </submittedName>
</protein>
<proteinExistence type="predicted"/>
<keyword evidence="2" id="KW-1185">Reference proteome</keyword>
<gene>
    <name evidence="1" type="ORF">BDN72DRAFT_827086</name>
</gene>
<dbReference type="Proteomes" id="UP000308600">
    <property type="component" value="Unassembled WGS sequence"/>
</dbReference>
<organism evidence="1 2">
    <name type="scientific">Pluteus cervinus</name>
    <dbReference type="NCBI Taxonomy" id="181527"/>
    <lineage>
        <taxon>Eukaryota</taxon>
        <taxon>Fungi</taxon>
        <taxon>Dikarya</taxon>
        <taxon>Basidiomycota</taxon>
        <taxon>Agaricomycotina</taxon>
        <taxon>Agaricomycetes</taxon>
        <taxon>Agaricomycetidae</taxon>
        <taxon>Agaricales</taxon>
        <taxon>Pluteineae</taxon>
        <taxon>Pluteaceae</taxon>
        <taxon>Pluteus</taxon>
    </lineage>
</organism>
<accession>A0ACD3ABN8</accession>
<evidence type="ECO:0000313" key="1">
    <source>
        <dbReference type="EMBL" id="TFK62936.1"/>
    </source>
</evidence>
<evidence type="ECO:0000313" key="2">
    <source>
        <dbReference type="Proteomes" id="UP000308600"/>
    </source>
</evidence>
<dbReference type="EMBL" id="ML208549">
    <property type="protein sequence ID" value="TFK62936.1"/>
    <property type="molecule type" value="Genomic_DNA"/>
</dbReference>